<dbReference type="InterPro" id="IPR044978">
    <property type="entry name" value="GRV2/DNAJC13"/>
</dbReference>
<dbReference type="EnsemblProtists" id="EKX50387">
    <property type="protein sequence ID" value="EKX50387"/>
    <property type="gene ID" value="GUITHDRAFT_103620"/>
</dbReference>
<evidence type="ECO:0000259" key="2">
    <source>
        <dbReference type="Pfam" id="PF19432"/>
    </source>
</evidence>
<dbReference type="InterPro" id="IPR016024">
    <property type="entry name" value="ARM-type_fold"/>
</dbReference>
<name>L1JPL9_GUITC</name>
<feature type="domain" description="DnaJ homologue subfamily C GRV2/DNAJC13 N-terminal" evidence="2">
    <location>
        <begin position="742"/>
        <end position="836"/>
    </location>
</feature>
<accession>L1JPL9</accession>
<reference evidence="4" key="3">
    <citation type="submission" date="2016-03" db="UniProtKB">
        <authorList>
            <consortium name="EnsemblProtists"/>
        </authorList>
    </citation>
    <scope>IDENTIFICATION</scope>
</reference>
<dbReference type="PANTHER" id="PTHR36983:SF3">
    <property type="entry name" value="DNAJ HOMOLOGUE SUBFAMILY C GRV2_DNAJC13 N-TERMINAL DOMAIN-CONTAINING PROTEIN"/>
    <property type="match status" value="1"/>
</dbReference>
<feature type="domain" description="DnaJ homologue subfamily C GRV2/DNAJC13 N-terminal" evidence="2">
    <location>
        <begin position="149"/>
        <end position="511"/>
    </location>
</feature>
<dbReference type="Proteomes" id="UP000011087">
    <property type="component" value="Unassembled WGS sequence"/>
</dbReference>
<evidence type="ECO:0000313" key="3">
    <source>
        <dbReference type="EMBL" id="EKX50387.1"/>
    </source>
</evidence>
<dbReference type="GO" id="GO:2000641">
    <property type="term" value="P:regulation of early endosome to late endosome transport"/>
    <property type="evidence" value="ECO:0007669"/>
    <property type="project" value="InterPro"/>
</dbReference>
<dbReference type="GO" id="GO:0007032">
    <property type="term" value="P:endosome organization"/>
    <property type="evidence" value="ECO:0007669"/>
    <property type="project" value="InterPro"/>
</dbReference>
<feature type="compositionally biased region" description="Polar residues" evidence="1">
    <location>
        <begin position="1593"/>
        <end position="1608"/>
    </location>
</feature>
<dbReference type="EMBL" id="JH992978">
    <property type="protein sequence ID" value="EKX50387.1"/>
    <property type="molecule type" value="Genomic_DNA"/>
</dbReference>
<reference evidence="3 5" key="1">
    <citation type="journal article" date="2012" name="Nature">
        <title>Algal genomes reveal evolutionary mosaicism and the fate of nucleomorphs.</title>
        <authorList>
            <consortium name="DOE Joint Genome Institute"/>
            <person name="Curtis B.A."/>
            <person name="Tanifuji G."/>
            <person name="Burki F."/>
            <person name="Gruber A."/>
            <person name="Irimia M."/>
            <person name="Maruyama S."/>
            <person name="Arias M.C."/>
            <person name="Ball S.G."/>
            <person name="Gile G.H."/>
            <person name="Hirakawa Y."/>
            <person name="Hopkins J.F."/>
            <person name="Kuo A."/>
            <person name="Rensing S.A."/>
            <person name="Schmutz J."/>
            <person name="Symeonidi A."/>
            <person name="Elias M."/>
            <person name="Eveleigh R.J."/>
            <person name="Herman E.K."/>
            <person name="Klute M.J."/>
            <person name="Nakayama T."/>
            <person name="Obornik M."/>
            <person name="Reyes-Prieto A."/>
            <person name="Armbrust E.V."/>
            <person name="Aves S.J."/>
            <person name="Beiko R.G."/>
            <person name="Coutinho P."/>
            <person name="Dacks J.B."/>
            <person name="Durnford D.G."/>
            <person name="Fast N.M."/>
            <person name="Green B.R."/>
            <person name="Grisdale C.J."/>
            <person name="Hempel F."/>
            <person name="Henrissat B."/>
            <person name="Hoppner M.P."/>
            <person name="Ishida K."/>
            <person name="Kim E."/>
            <person name="Koreny L."/>
            <person name="Kroth P.G."/>
            <person name="Liu Y."/>
            <person name="Malik S.B."/>
            <person name="Maier U.G."/>
            <person name="McRose D."/>
            <person name="Mock T."/>
            <person name="Neilson J.A."/>
            <person name="Onodera N.T."/>
            <person name="Poole A.M."/>
            <person name="Pritham E.J."/>
            <person name="Richards T.A."/>
            <person name="Rocap G."/>
            <person name="Roy S.W."/>
            <person name="Sarai C."/>
            <person name="Schaack S."/>
            <person name="Shirato S."/>
            <person name="Slamovits C.H."/>
            <person name="Spencer D.F."/>
            <person name="Suzuki S."/>
            <person name="Worden A.Z."/>
            <person name="Zauner S."/>
            <person name="Barry K."/>
            <person name="Bell C."/>
            <person name="Bharti A.K."/>
            <person name="Crow J.A."/>
            <person name="Grimwood J."/>
            <person name="Kramer R."/>
            <person name="Lindquist E."/>
            <person name="Lucas S."/>
            <person name="Salamov A."/>
            <person name="McFadden G.I."/>
            <person name="Lane C.E."/>
            <person name="Keeling P.J."/>
            <person name="Gray M.W."/>
            <person name="Grigoriev I.V."/>
            <person name="Archibald J.M."/>
        </authorList>
    </citation>
    <scope>NUCLEOTIDE SEQUENCE</scope>
    <source>
        <strain evidence="3 5">CCMP2712</strain>
    </source>
</reference>
<dbReference type="RefSeq" id="XP_005837367.1">
    <property type="nucleotide sequence ID" value="XM_005837310.1"/>
</dbReference>
<dbReference type="KEGG" id="gtt:GUITHDRAFT_103620"/>
<sequence length="2180" mass="245852">MLGFSSAAFISRPKAIREDPDSQHKHVRKKESSRRFLVQRQGYLRNSKRIMELGAKSIAIFDLALNLRSEIDVSTIMTVKVGPDEFSFTLQLQKSAEAYSCLQRAELLSVLLPIVQGDVGGQIFSLLKWSKQMLWAGSLDESYRKFAKYRIWSGKITVIEEDNAIASTEISIHEISKVQPLADDNCGLVLMMKNKRIIRFTCLCNEEAPYRQFSNRDRMVRAITDSALAQLGITLPVENIQSQDAFVLFRLWNASSIDNVISSFAIQRLSKKSKKRIVSLSSNGMYERDVENTSLVHHTIAWSHILHFVRYPFQGDEPTSQPAKSKLPTFAICTQDGKLHRYELAHRDEILTCMMEIACRQGIWLSVAPEALSVDWRMGGSGLDGDKEYEDSFFERLSSLTVKEDNVLQWVDMANECNCNFSGSSLGRVLSRKILQNFLNISVRQEKHNANITVPLLMAFLKLLSSRSAFEEIPLLRKDVSNIWTQFLSLILSDNDLVSLAVTGAIRSMIRFSNRGISDKMRNGIEKYETANSSSIVDNELVSIILEKIANVSNRCNPKSPIAIFGIMEIIDKIFTCRTSMMDSELAERMSRSLSNAIDDLCGLCRMPNRVVCKRSTQLLITILQDADEKKRIELQNALRSRCILLPHIRYVISSASLHLSTAVDSSVEVQSSFHFALHQEKDTRALFSGHMDSDQADLSANLIELLVEGNPCSMDLLSRILPASLFSSLRVPWQESATATLQQRGRSARVRSAVNNWPLLFQRLRSDLSDASLIWNESTRNELREALQEEEEALIASIEVYGASNVTWNDEDFFVHYRSLEQEVRVGAYYLRFVLFDDFDVEVLGSGASRFLGQLYHSFLTEQNPAVKVDCLLAMSKVYKRWSNQPFDSLTLSSLVRILADTDCSKNVRNALIDFLQTVSERDSSDINLHGLQAICNPVNARNLLSFPLFIPSILQILSSSMSSDYVQMDWISMDKIGMTIKCANLLHVLVSRTSSKATNKIVRPLPLAQRVLSKDERVRQVVWLLLLPNETFLCRMLEIVEILLQQSGCCSFLPATKSLLLYLLINCVDFSRSIQSGSEQGEAVKDSLLEKAGKMIGQMWEGSENNNSCTCKIEVQETMLDLIPISLFLLLKKEGATSFVRTLSSERKDVSILWTRSMRERMSQALKLHLCRTLREEQEGKIGFERMPKIVYNEHIESDWLGCEDFGYYLSHLESSSSMVSPTDIVQFRQLILQRLADASTGLSTQAILLSLLANIMEENHVLQFEEDAHAVKQSEETEEAGKEDSSRFAEFKILAGLLKEDAMYQEEAGRGGGGGNRSPSRERMMVQMNVMRVCRWMVKASPDSSSTVSSTVSLCIQLGIADFVDSVLKQCISCMFVSRKPGEETNVLGGSTAGDSVDSQSESDCILQLTLAAIRFASDFARYPEGLNRWEREQGIVHVLLLCLQSDHSDIIQAAIECMGHVCSSQLLHAALIRGHFHLLLLRQLLRDVFAMTDGADRVTVSIVSIRTRCLSTCQALYSFAFGKHNTQEIQEELVCLLTAPMLERLDSAAEFLGIFAAEHRTPDLVWGSCNRRELRSLVKKTFKHLNVTSPQINEQPPSWPSLTGSPSVSEESASMSNDIAKFSYSNICNLTRVGGIYIEIFNDQPNWPLEDPATLLGKLFDAMAHGVEGNEMTDNQKVEAMKAALNIAKRLPSSSVLSSPTRIVLLADLLPAQEDFWEQEGVAQRLLGFLNASLGIFSPSLCLDESHQAEAFDSSASCRELKDCLESVVFRRLCQESYLTVLLLLLFKDSIPMSLRAEAASSISEFCTSENAERMKEYLKMVCPRHLVSELARPRKEDNQILHVVLAVDQDVKTEESEWNRDDCQEVLTFLCESRQNFSWEISRLSYLEKQESRRVGDYLIDNLNILLKEGKDQSQLIKDPASFFRICSEEVKHNTDTNEAIAEWPDGCERLKQVLESLGWLARGGLVPRSVWDEKAICLVPSLMKVLSAMSRSSHPIRPKFFRIPDNVRSLIWMVMEGSRHEDAAGEEVLAASVHILAAMMRENSSIVELVLQDGIMLSQLKAMAERREPNVLHLMGEMLAHPSMGEASSLVFSSALTLRHHSLCGLQSLNELSGTAWRRLRHWLVGIARLSSGYTLKCCRQSYGELYLRRRRRRRRRRQGGGKESRDEMMIMDM</sequence>
<dbReference type="GO" id="GO:0010008">
    <property type="term" value="C:endosome membrane"/>
    <property type="evidence" value="ECO:0007669"/>
    <property type="project" value="TreeGrafter"/>
</dbReference>
<keyword evidence="5" id="KW-1185">Reference proteome</keyword>
<proteinExistence type="predicted"/>
<dbReference type="eggNOG" id="KOG1789">
    <property type="taxonomic scope" value="Eukaryota"/>
</dbReference>
<feature type="region of interest" description="Disordered" evidence="1">
    <location>
        <begin position="2160"/>
        <end position="2180"/>
    </location>
</feature>
<feature type="compositionally biased region" description="Basic and acidic residues" evidence="1">
    <location>
        <begin position="2167"/>
        <end position="2180"/>
    </location>
</feature>
<dbReference type="PaxDb" id="55529-EKX50387"/>
<dbReference type="PANTHER" id="PTHR36983">
    <property type="entry name" value="DNAJ HOMOLOG SUBFAMILY C MEMBER 13"/>
    <property type="match status" value="1"/>
</dbReference>
<reference evidence="5" key="2">
    <citation type="submission" date="2012-11" db="EMBL/GenBank/DDBJ databases">
        <authorList>
            <person name="Kuo A."/>
            <person name="Curtis B.A."/>
            <person name="Tanifuji G."/>
            <person name="Burki F."/>
            <person name="Gruber A."/>
            <person name="Irimia M."/>
            <person name="Maruyama S."/>
            <person name="Arias M.C."/>
            <person name="Ball S.G."/>
            <person name="Gile G.H."/>
            <person name="Hirakawa Y."/>
            <person name="Hopkins J.F."/>
            <person name="Rensing S.A."/>
            <person name="Schmutz J."/>
            <person name="Symeonidi A."/>
            <person name="Elias M."/>
            <person name="Eveleigh R.J."/>
            <person name="Herman E.K."/>
            <person name="Klute M.J."/>
            <person name="Nakayama T."/>
            <person name="Obornik M."/>
            <person name="Reyes-Prieto A."/>
            <person name="Armbrust E.V."/>
            <person name="Aves S.J."/>
            <person name="Beiko R.G."/>
            <person name="Coutinho P."/>
            <person name="Dacks J.B."/>
            <person name="Durnford D.G."/>
            <person name="Fast N.M."/>
            <person name="Green B.R."/>
            <person name="Grisdale C."/>
            <person name="Hempe F."/>
            <person name="Henrissat B."/>
            <person name="Hoppner M.P."/>
            <person name="Ishida K.-I."/>
            <person name="Kim E."/>
            <person name="Koreny L."/>
            <person name="Kroth P.G."/>
            <person name="Liu Y."/>
            <person name="Malik S.-B."/>
            <person name="Maier U.G."/>
            <person name="McRose D."/>
            <person name="Mock T."/>
            <person name="Neilson J.A."/>
            <person name="Onodera N.T."/>
            <person name="Poole A.M."/>
            <person name="Pritham E.J."/>
            <person name="Richards T.A."/>
            <person name="Rocap G."/>
            <person name="Roy S.W."/>
            <person name="Sarai C."/>
            <person name="Schaack S."/>
            <person name="Shirato S."/>
            <person name="Slamovits C.H."/>
            <person name="Spencer D.F."/>
            <person name="Suzuki S."/>
            <person name="Worden A.Z."/>
            <person name="Zauner S."/>
            <person name="Barry K."/>
            <person name="Bell C."/>
            <person name="Bharti A.K."/>
            <person name="Crow J.A."/>
            <person name="Grimwood J."/>
            <person name="Kramer R."/>
            <person name="Lindquist E."/>
            <person name="Lucas S."/>
            <person name="Salamov A."/>
            <person name="McFadden G.I."/>
            <person name="Lane C.E."/>
            <person name="Keeling P.J."/>
            <person name="Gray M.W."/>
            <person name="Grigoriev I.V."/>
            <person name="Archibald J.M."/>
        </authorList>
    </citation>
    <scope>NUCLEOTIDE SEQUENCE</scope>
    <source>
        <strain evidence="5">CCMP2712</strain>
    </source>
</reference>
<dbReference type="InterPro" id="IPR045802">
    <property type="entry name" value="GRV2/DNAJC13_N"/>
</dbReference>
<dbReference type="SUPFAM" id="SSF48371">
    <property type="entry name" value="ARM repeat"/>
    <property type="match status" value="1"/>
</dbReference>
<evidence type="ECO:0000313" key="4">
    <source>
        <dbReference type="EnsemblProtists" id="EKX50387"/>
    </source>
</evidence>
<feature type="region of interest" description="Disordered" evidence="1">
    <location>
        <begin position="1593"/>
        <end position="1614"/>
    </location>
</feature>
<dbReference type="Pfam" id="PF19432">
    <property type="entry name" value="RME-8_N"/>
    <property type="match status" value="2"/>
</dbReference>
<dbReference type="GO" id="GO:0006898">
    <property type="term" value="P:receptor-mediated endocytosis"/>
    <property type="evidence" value="ECO:0007669"/>
    <property type="project" value="TreeGrafter"/>
</dbReference>
<protein>
    <recommendedName>
        <fullName evidence="2">DnaJ homologue subfamily C GRV2/DNAJC13 N-terminal domain-containing protein</fullName>
    </recommendedName>
</protein>
<evidence type="ECO:0000256" key="1">
    <source>
        <dbReference type="SAM" id="MobiDB-lite"/>
    </source>
</evidence>
<dbReference type="STRING" id="905079.L1JPL9"/>
<dbReference type="OrthoDB" id="69656at2759"/>
<dbReference type="HOGENOM" id="CLU_231439_0_0_1"/>
<evidence type="ECO:0000313" key="5">
    <source>
        <dbReference type="Proteomes" id="UP000011087"/>
    </source>
</evidence>
<organism evidence="3">
    <name type="scientific">Guillardia theta (strain CCMP2712)</name>
    <name type="common">Cryptophyte</name>
    <dbReference type="NCBI Taxonomy" id="905079"/>
    <lineage>
        <taxon>Eukaryota</taxon>
        <taxon>Cryptophyceae</taxon>
        <taxon>Pyrenomonadales</taxon>
        <taxon>Geminigeraceae</taxon>
        <taxon>Guillardia</taxon>
    </lineage>
</organism>
<gene>
    <name evidence="3" type="ORF">GUITHDRAFT_103620</name>
</gene>
<dbReference type="GeneID" id="17307331"/>